<proteinExistence type="predicted"/>
<evidence type="ECO:0000259" key="3">
    <source>
        <dbReference type="Pfam" id="PF25023"/>
    </source>
</evidence>
<dbReference type="AlphaFoldDB" id="A0A502BXY1"/>
<evidence type="ECO:0000256" key="1">
    <source>
        <dbReference type="ARBA" id="ARBA00022737"/>
    </source>
</evidence>
<dbReference type="InterPro" id="IPR050708">
    <property type="entry name" value="T6SS_VgrG/RHS"/>
</dbReference>
<feature type="domain" description="Teneurin-like YD-shell" evidence="3">
    <location>
        <begin position="21"/>
        <end position="123"/>
    </location>
</feature>
<dbReference type="Gene3D" id="2.180.10.10">
    <property type="entry name" value="RHS repeat-associated core"/>
    <property type="match status" value="1"/>
</dbReference>
<feature type="signal peptide" evidence="2">
    <location>
        <begin position="1"/>
        <end position="21"/>
    </location>
</feature>
<keyword evidence="1" id="KW-0677">Repeat</keyword>
<keyword evidence="2" id="KW-0732">Signal</keyword>
<evidence type="ECO:0000313" key="4">
    <source>
        <dbReference type="EMBL" id="TPG05348.1"/>
    </source>
</evidence>
<dbReference type="NCBIfam" id="TIGR03696">
    <property type="entry name" value="Rhs_assc_core"/>
    <property type="match status" value="1"/>
</dbReference>
<dbReference type="PANTHER" id="PTHR32305">
    <property type="match status" value="1"/>
</dbReference>
<name>A0A502BXY1_9GAMM</name>
<keyword evidence="5" id="KW-1185">Reference proteome</keyword>
<comment type="caution">
    <text evidence="4">The sequence shown here is derived from an EMBL/GenBank/DDBJ whole genome shotgun (WGS) entry which is preliminary data.</text>
</comment>
<gene>
    <name evidence="4" type="ORF">EAH88_15350</name>
</gene>
<protein>
    <submittedName>
        <fullName evidence="4">RHS repeat-associated core domain-containing protein</fullName>
    </submittedName>
</protein>
<dbReference type="Proteomes" id="UP000319486">
    <property type="component" value="Unassembled WGS sequence"/>
</dbReference>
<dbReference type="InterPro" id="IPR022385">
    <property type="entry name" value="Rhs_assc_core"/>
</dbReference>
<dbReference type="RefSeq" id="WP_140654332.1">
    <property type="nucleotide sequence ID" value="NZ_RCZO01000010.1"/>
</dbReference>
<dbReference type="PANTHER" id="PTHR32305:SF15">
    <property type="entry name" value="PROTEIN RHSA-RELATED"/>
    <property type="match status" value="1"/>
</dbReference>
<reference evidence="4 5" key="1">
    <citation type="journal article" date="2019" name="Environ. Microbiol.">
        <title>Species interactions and distinct microbial communities in high Arctic permafrost affected cryosols are associated with the CH4 and CO2 gas fluxes.</title>
        <authorList>
            <person name="Altshuler I."/>
            <person name="Hamel J."/>
            <person name="Turney S."/>
            <person name="Magnuson E."/>
            <person name="Levesque R."/>
            <person name="Greer C."/>
            <person name="Whyte L.G."/>
        </authorList>
    </citation>
    <scope>NUCLEOTIDE SEQUENCE [LARGE SCALE GENOMIC DNA]</scope>
    <source>
        <strain evidence="4 5">S13Y</strain>
    </source>
</reference>
<feature type="chain" id="PRO_5021338047" evidence="2">
    <location>
        <begin position="22"/>
        <end position="324"/>
    </location>
</feature>
<sequence>MKKGLSGLALGLLLLCGVGHAGTVTYVYTDLQGTPLAEADASGTITARFDYAPYGTAVASMSPAPNGPGYTGHVNDADTGLVYMQARYYDPVTAHFLSVDPKAPAAGNTFNFNRYAYANNNPIVNIDPDGRQIAGTANNNVDWNERAKANAQFIGYLLTGTNIDQVNAPGDDSIQSVVTPLEFGLGSGVSDLGSAGVGFFARASTTASVDFSSSTALSTSRMTTTGESFFHYGSASQAQNFSGGLRANSFATSLGDLSPQQAQAGLALPHTSLPDAVYKVTPETGTWVNMNPIAEPKFGQPGGLPEFLFPNGTGPGTVSAPRNL</sequence>
<evidence type="ECO:0000313" key="5">
    <source>
        <dbReference type="Proteomes" id="UP000319486"/>
    </source>
</evidence>
<dbReference type="Pfam" id="PF25023">
    <property type="entry name" value="TEN_YD-shell"/>
    <property type="match status" value="1"/>
</dbReference>
<accession>A0A502BXY1</accession>
<evidence type="ECO:0000256" key="2">
    <source>
        <dbReference type="SAM" id="SignalP"/>
    </source>
</evidence>
<dbReference type="EMBL" id="RCZO01000010">
    <property type="protein sequence ID" value="TPG05348.1"/>
    <property type="molecule type" value="Genomic_DNA"/>
</dbReference>
<dbReference type="InterPro" id="IPR056823">
    <property type="entry name" value="TEN-like_YD-shell"/>
</dbReference>
<organism evidence="4 5">
    <name type="scientific">Rhodanobacter glycinis</name>
    <dbReference type="NCBI Taxonomy" id="582702"/>
    <lineage>
        <taxon>Bacteria</taxon>
        <taxon>Pseudomonadati</taxon>
        <taxon>Pseudomonadota</taxon>
        <taxon>Gammaproteobacteria</taxon>
        <taxon>Lysobacterales</taxon>
        <taxon>Rhodanobacteraceae</taxon>
        <taxon>Rhodanobacter</taxon>
    </lineage>
</organism>